<keyword evidence="3" id="KW-1185">Reference proteome</keyword>
<dbReference type="Proteomes" id="UP000280698">
    <property type="component" value="Unassembled WGS sequence"/>
</dbReference>
<dbReference type="RefSeq" id="WP_123239227.1">
    <property type="nucleotide sequence ID" value="NZ_JAAHBY010000004.1"/>
</dbReference>
<protein>
    <submittedName>
        <fullName evidence="2">Uncharacterized protein</fullName>
    </submittedName>
</protein>
<feature type="region of interest" description="Disordered" evidence="1">
    <location>
        <begin position="123"/>
        <end position="150"/>
    </location>
</feature>
<evidence type="ECO:0000256" key="1">
    <source>
        <dbReference type="SAM" id="MobiDB-lite"/>
    </source>
</evidence>
<dbReference type="EMBL" id="RJLN01000004">
    <property type="protein sequence ID" value="RNM01306.1"/>
    <property type="molecule type" value="Genomic_DNA"/>
</dbReference>
<sequence length="150" mass="16325">MIPEENQPAGWLRGYGGIEADIRQMREFADRLQDEVTRNYAPHLSYIADDLKAEIPNPADAFVELVQFLQAHHETQTAAAQVVWGMVPATGHLAEAAGLIASKYQHSDAFTAARVADVERALARPTTTVPRPTPPLHDPTGPDNGPVVLP</sequence>
<comment type="caution">
    <text evidence="2">The sequence shown here is derived from an EMBL/GenBank/DDBJ whole genome shotgun (WGS) entry which is preliminary data.</text>
</comment>
<name>A0ABX9WNN7_9ACTN</name>
<evidence type="ECO:0000313" key="2">
    <source>
        <dbReference type="EMBL" id="RNM01306.1"/>
    </source>
</evidence>
<gene>
    <name evidence="2" type="ORF">EFE23_02455</name>
</gene>
<proteinExistence type="predicted"/>
<organism evidence="2 3">
    <name type="scientific">Micromonospora solifontis</name>
    <dbReference type="NCBI Taxonomy" id="2487138"/>
    <lineage>
        <taxon>Bacteria</taxon>
        <taxon>Bacillati</taxon>
        <taxon>Actinomycetota</taxon>
        <taxon>Actinomycetes</taxon>
        <taxon>Micromonosporales</taxon>
        <taxon>Micromonosporaceae</taxon>
        <taxon>Micromonospora</taxon>
    </lineage>
</organism>
<evidence type="ECO:0000313" key="3">
    <source>
        <dbReference type="Proteomes" id="UP000280698"/>
    </source>
</evidence>
<reference evidence="2 3" key="1">
    <citation type="submission" date="2018-11" db="EMBL/GenBank/DDBJ databases">
        <title>Micromonospora sp. PPF5-17, a new actinomycetes isolated from a hot spring soil.</title>
        <authorList>
            <person name="Thawai C."/>
        </authorList>
    </citation>
    <scope>NUCLEOTIDE SEQUENCE [LARGE SCALE GENOMIC DNA]</scope>
    <source>
        <strain evidence="2 3">PPF5-17</strain>
    </source>
</reference>
<accession>A0ABX9WNN7</accession>